<evidence type="ECO:0000313" key="5">
    <source>
        <dbReference type="EMBL" id="ORE89197.1"/>
    </source>
</evidence>
<dbReference type="GO" id="GO:0015627">
    <property type="term" value="C:type II protein secretion system complex"/>
    <property type="evidence" value="ECO:0007669"/>
    <property type="project" value="TreeGrafter"/>
</dbReference>
<name>A0A1Y1SHS6_9GAMM</name>
<feature type="chain" id="PRO_5012372526" evidence="2">
    <location>
        <begin position="31"/>
        <end position="457"/>
    </location>
</feature>
<feature type="domain" description="Type II/III secretion system secretin-like" evidence="3">
    <location>
        <begin position="256"/>
        <end position="417"/>
    </location>
</feature>
<dbReference type="PANTHER" id="PTHR30332">
    <property type="entry name" value="PROBABLE GENERAL SECRETION PATHWAY PROTEIN D"/>
    <property type="match status" value="1"/>
</dbReference>
<keyword evidence="2" id="KW-0732">Signal</keyword>
<evidence type="ECO:0000256" key="1">
    <source>
        <dbReference type="RuleBase" id="RU004003"/>
    </source>
</evidence>
<dbReference type="Pfam" id="PF00263">
    <property type="entry name" value="Secretin"/>
    <property type="match status" value="1"/>
</dbReference>
<dbReference type="RefSeq" id="WP_083560092.1">
    <property type="nucleotide sequence ID" value="NZ_AQQV01000001.1"/>
</dbReference>
<dbReference type="Proteomes" id="UP000192342">
    <property type="component" value="Unassembled WGS sequence"/>
</dbReference>
<comment type="caution">
    <text evidence="5">The sequence shown here is derived from an EMBL/GenBank/DDBJ whole genome shotgun (WGS) entry which is preliminary data.</text>
</comment>
<dbReference type="AlphaFoldDB" id="A0A1Y1SHS6"/>
<comment type="similarity">
    <text evidence="1">Belongs to the bacterial secretin family.</text>
</comment>
<dbReference type="PRINTS" id="PR00811">
    <property type="entry name" value="BCTERIALGSPD"/>
</dbReference>
<dbReference type="Pfam" id="PF13629">
    <property type="entry name" value="T2SS-T3SS_pil_N"/>
    <property type="match status" value="1"/>
</dbReference>
<dbReference type="InterPro" id="IPR004846">
    <property type="entry name" value="T2SS/T3SS_dom"/>
</dbReference>
<keyword evidence="6" id="KW-1185">Reference proteome</keyword>
<reference evidence="5 6" key="1">
    <citation type="submission" date="2013-04" db="EMBL/GenBank/DDBJ databases">
        <title>Oceanococcus atlanticus 22II-S10r2 Genome Sequencing.</title>
        <authorList>
            <person name="Lai Q."/>
            <person name="Li G."/>
            <person name="Shao Z."/>
        </authorList>
    </citation>
    <scope>NUCLEOTIDE SEQUENCE [LARGE SCALE GENOMIC DNA]</scope>
    <source>
        <strain evidence="5 6">22II-S10r2</strain>
    </source>
</reference>
<feature type="domain" description="Pilus formation protein N-terminal" evidence="4">
    <location>
        <begin position="37"/>
        <end position="104"/>
    </location>
</feature>
<proteinExistence type="inferred from homology"/>
<feature type="signal peptide" evidence="2">
    <location>
        <begin position="1"/>
        <end position="30"/>
    </location>
</feature>
<dbReference type="EMBL" id="AQQV01000001">
    <property type="protein sequence ID" value="ORE89197.1"/>
    <property type="molecule type" value="Genomic_DNA"/>
</dbReference>
<accession>A0A1Y1SHS6</accession>
<evidence type="ECO:0000256" key="2">
    <source>
        <dbReference type="SAM" id="SignalP"/>
    </source>
</evidence>
<evidence type="ECO:0000313" key="6">
    <source>
        <dbReference type="Proteomes" id="UP000192342"/>
    </source>
</evidence>
<dbReference type="InterPro" id="IPR001775">
    <property type="entry name" value="GspD/PilQ"/>
</dbReference>
<dbReference type="GO" id="GO:0009306">
    <property type="term" value="P:protein secretion"/>
    <property type="evidence" value="ECO:0007669"/>
    <property type="project" value="InterPro"/>
</dbReference>
<gene>
    <name evidence="5" type="ORF">ATO7_04940</name>
</gene>
<organism evidence="5 6">
    <name type="scientific">Oceanococcus atlanticus</name>
    <dbReference type="NCBI Taxonomy" id="1317117"/>
    <lineage>
        <taxon>Bacteria</taxon>
        <taxon>Pseudomonadati</taxon>
        <taxon>Pseudomonadota</taxon>
        <taxon>Gammaproteobacteria</taxon>
        <taxon>Chromatiales</taxon>
        <taxon>Oceanococcaceae</taxon>
        <taxon>Oceanococcus</taxon>
    </lineage>
</organism>
<protein>
    <submittedName>
        <fullName evidence="5">Type II and III secretion system protein</fullName>
    </submittedName>
</protein>
<dbReference type="STRING" id="1317117.ATO7_04940"/>
<dbReference type="InterPro" id="IPR032789">
    <property type="entry name" value="T2SS-T3SS_pil_N"/>
</dbReference>
<evidence type="ECO:0000259" key="3">
    <source>
        <dbReference type="Pfam" id="PF00263"/>
    </source>
</evidence>
<evidence type="ECO:0000259" key="4">
    <source>
        <dbReference type="Pfam" id="PF13629"/>
    </source>
</evidence>
<dbReference type="OrthoDB" id="9775455at2"/>
<dbReference type="PANTHER" id="PTHR30332:SF17">
    <property type="entry name" value="TYPE IV PILIATION SYSTEM PROTEIN DR_0774-RELATED"/>
    <property type="match status" value="1"/>
</dbReference>
<dbReference type="InterPro" id="IPR050810">
    <property type="entry name" value="Bact_Secretion_Sys_Channel"/>
</dbReference>
<sequence>MTVQIMLRRWGLGRMVAAAVLALLVPSAQAAVTSKDVVIVEMGTHQLLRERLSVSRIAVGDPAVADVNVINRNELLITGKSNGVTSLLVWYKETKQTRAYRLVIKDIENPLNGPQPQDAELGQAQINPGQLSGELPNLEAHSRAVQQAGDDSADRSTVNVGTQVLTEIKIAELSRSTLRQFGFNFLLNRLDGTIAVTRPGTLNSATLTPSSTNSDGDVVPSAVELASAAGFLPLSNAFNIVLGNATKNVLGYLSMLENQGLVRTLAQPSLVAMTGQTATFLAGGEFPIPVSQGGTGGISIEYKEFGVRLALTPTVLGSNRIALKVAPEVSELDFSAGVQVSGTSVPALTVRRTDTTVELGNGESFVISGLISRNMITSVDKVPFLGSIPFLGAFFKSSRYDRDERELIMVVTPHLVEPLKAGAKVPDLPGQQYDNYKPDSFDLIFGETGRFKTGYSR</sequence>